<sequence length="70" mass="7834">MINQQIKALSLVAANSTILPSKTTRNPLQTSRASAQALSRNVLVLRNQMKARHFLKSQLLIRFMKTITGN</sequence>
<dbReference type="AlphaFoldDB" id="A0A8J8P034"/>
<keyword evidence="2" id="KW-1185">Reference proteome</keyword>
<evidence type="ECO:0000313" key="1">
    <source>
        <dbReference type="EMBL" id="TNV85432.1"/>
    </source>
</evidence>
<dbReference type="Proteomes" id="UP000785679">
    <property type="component" value="Unassembled WGS sequence"/>
</dbReference>
<reference evidence="1" key="1">
    <citation type="submission" date="2019-06" db="EMBL/GenBank/DDBJ databases">
        <authorList>
            <person name="Zheng W."/>
        </authorList>
    </citation>
    <scope>NUCLEOTIDE SEQUENCE</scope>
    <source>
        <strain evidence="1">QDHG01</strain>
    </source>
</reference>
<dbReference type="EMBL" id="RRYP01001841">
    <property type="protein sequence ID" value="TNV85432.1"/>
    <property type="molecule type" value="Genomic_DNA"/>
</dbReference>
<gene>
    <name evidence="1" type="ORF">FGO68_gene5635</name>
</gene>
<accession>A0A8J8P034</accession>
<proteinExistence type="predicted"/>
<protein>
    <submittedName>
        <fullName evidence="1">Uncharacterized protein</fullName>
    </submittedName>
</protein>
<comment type="caution">
    <text evidence="1">The sequence shown here is derived from an EMBL/GenBank/DDBJ whole genome shotgun (WGS) entry which is preliminary data.</text>
</comment>
<organism evidence="1 2">
    <name type="scientific">Halteria grandinella</name>
    <dbReference type="NCBI Taxonomy" id="5974"/>
    <lineage>
        <taxon>Eukaryota</taxon>
        <taxon>Sar</taxon>
        <taxon>Alveolata</taxon>
        <taxon>Ciliophora</taxon>
        <taxon>Intramacronucleata</taxon>
        <taxon>Spirotrichea</taxon>
        <taxon>Stichotrichia</taxon>
        <taxon>Sporadotrichida</taxon>
        <taxon>Halteriidae</taxon>
        <taxon>Halteria</taxon>
    </lineage>
</organism>
<evidence type="ECO:0000313" key="2">
    <source>
        <dbReference type="Proteomes" id="UP000785679"/>
    </source>
</evidence>
<name>A0A8J8P034_HALGN</name>